<dbReference type="Proteomes" id="UP000001058">
    <property type="component" value="Unassembled WGS sequence"/>
</dbReference>
<feature type="region of interest" description="Disordered" evidence="1">
    <location>
        <begin position="190"/>
        <end position="213"/>
    </location>
</feature>
<dbReference type="InParanoid" id="D8TXF4"/>
<dbReference type="STRING" id="3068.D8TXF4"/>
<feature type="region of interest" description="Disordered" evidence="1">
    <location>
        <begin position="766"/>
        <end position="888"/>
    </location>
</feature>
<feature type="region of interest" description="Disordered" evidence="1">
    <location>
        <begin position="551"/>
        <end position="587"/>
    </location>
</feature>
<feature type="region of interest" description="Disordered" evidence="1">
    <location>
        <begin position="1264"/>
        <end position="1285"/>
    </location>
</feature>
<organism evidence="4">
    <name type="scientific">Volvox carteri f. nagariensis</name>
    <dbReference type="NCBI Taxonomy" id="3068"/>
    <lineage>
        <taxon>Eukaryota</taxon>
        <taxon>Viridiplantae</taxon>
        <taxon>Chlorophyta</taxon>
        <taxon>core chlorophytes</taxon>
        <taxon>Chlorophyceae</taxon>
        <taxon>CS clade</taxon>
        <taxon>Chlamydomonadales</taxon>
        <taxon>Volvocaceae</taxon>
        <taxon>Volvox</taxon>
    </lineage>
</organism>
<name>D8TXF4_VOLCA</name>
<feature type="compositionally biased region" description="Acidic residues" evidence="1">
    <location>
        <begin position="1508"/>
        <end position="1519"/>
    </location>
</feature>
<evidence type="ECO:0000313" key="3">
    <source>
        <dbReference type="EMBL" id="EFJ47902.1"/>
    </source>
</evidence>
<proteinExistence type="predicted"/>
<feature type="compositionally biased region" description="Polar residues" evidence="1">
    <location>
        <begin position="1122"/>
        <end position="1133"/>
    </location>
</feature>
<gene>
    <name evidence="3" type="ORF">VOLCADRAFT_91573</name>
</gene>
<reference evidence="3 4" key="1">
    <citation type="journal article" date="2010" name="Science">
        <title>Genomic analysis of organismal complexity in the multicellular green alga Volvox carteri.</title>
        <authorList>
            <person name="Prochnik S.E."/>
            <person name="Umen J."/>
            <person name="Nedelcu A.M."/>
            <person name="Hallmann A."/>
            <person name="Miller S.M."/>
            <person name="Nishii I."/>
            <person name="Ferris P."/>
            <person name="Kuo A."/>
            <person name="Mitros T."/>
            <person name="Fritz-Laylin L.K."/>
            <person name="Hellsten U."/>
            <person name="Chapman J."/>
            <person name="Simakov O."/>
            <person name="Rensing S.A."/>
            <person name="Terry A."/>
            <person name="Pangilinan J."/>
            <person name="Kapitonov V."/>
            <person name="Jurka J."/>
            <person name="Salamov A."/>
            <person name="Shapiro H."/>
            <person name="Schmutz J."/>
            <person name="Grimwood J."/>
            <person name="Lindquist E."/>
            <person name="Lucas S."/>
            <person name="Grigoriev I.V."/>
            <person name="Schmitt R."/>
            <person name="Kirk D."/>
            <person name="Rokhsar D.S."/>
        </authorList>
    </citation>
    <scope>NUCLEOTIDE SEQUENCE [LARGE SCALE GENOMIC DNA]</scope>
    <source>
        <strain evidence="4">f. Nagariensis / Eve</strain>
    </source>
</reference>
<evidence type="ECO:0000259" key="2">
    <source>
        <dbReference type="Pfam" id="PF15253"/>
    </source>
</evidence>
<sequence>MPMFRSAAPGSLAVPLTTSTSGLSPDQLGILLQNLQHSLDQRGASRLTIGFALALALQTSGSIEPTGNTSRGSCPSTTLIAKLLLPAVTLCLTPLYAKRLCDVPLAQNLSHHQGPEAGVQVYSVPLVGVWVRGVRGTDHPAVYTAALQFAYGSTLPDRAVQSDGAFLLLIFTGESPVARCYEARFTDPSAQPQLQAHGRETRSECFSPAGGPNSTGGAAANGSGCSGFGGSGLRVLPYLVKAELTGQSAAPLELRPVLDTVTAAAAGPRLTLPHGRGPAGQTQQPSGQARGSVSTLEAAGTPRAGLDGTPSGCRPVSAPVPGSASRYDAFSIFQLRGSGSKLMTSPSKAMKILTGEGEAAYGEAGAVGCGMRGGEKWGLGNATGVRMPVAAPAHGLNGGVRYGARGPAAPPVCDAPGLGLAPGAGTLRDSPPVPRSSAAPTPFRTAPGPTVESGRSSGVVRLIAASVKGGGGSSSEGGDMLGLPRDPRLQYRAAAVEAPGERSAAAVSRRAFEGSTWTPSSRVPAPSSVPLAAGGSLPVLPAVRVSAAGVTSGASSLSRTGSTEWTDAASGVMGTPAAPISGRDSQFLAATPGQPHEPTWPHTQLQQQPYATGEEAMTASTVCGVTAWRMTGMVANGARGFNTARQAACATAPMAEAPVAAQQHPCGPVSTGKGLGQQPWVAASFGPEMASTVGADVTGTCSGTWCANQAAADSAGGPPTEKRVAAAASQSLDRWLQSSVQVTGYDRGSAMHTTGTVVTTSVAATSDTSAVGPATAAGNRGSYDSGYLGTDRQPTTASTTNLEHPAAGAPQAQPLQRPASADPHTRQESSLSLQRPPQQHPLTQTQKQPPGELARGHGLHRVSAAMPDPYRLQEPPRRPDTQDSRGELRGQELPHNLHSVQQPVPHAFQQLHLYQLPQEHTEQPPQQLPLQHTQPQSSDRWSDEQLQQRRPTSQAVLADCGEAVELSAPDGEGSDDLPMDPVLLKREVLQLRRQVASLQQKLRSVACTACQRLLITSGQENSTSSVRAINPEATCRLAAVAVTSTTTYGLRQASRQAELYDAKCDGMVSGGCESSSNGLTCKRQEHVANQQPGDGTPKSSRNSTACAASASVKTPGKLRPSIATTAGSASTEARPSGMAATLACSGGGVEYAAPTDASAIPNDPWVRQPAAAAAAAATASSVERVDRMSVFSEASDRASVWSMASLQSSILSYHSSTSRISADDISRGNNGFSSSGGGSIQSGSHTILRQDTCSEPLLQCKGANQSSGGVSSGSGRDDAVAQGGGHALPAHQAFSTAQPHERLLLNLNSRVCAAQAPQIEATPSVQSGCGAAAASASGGRSAGHLGNGDSAGLEVADRLSSPFQPNTTIRASADYQRLECKPRLCERASGGVVSRGQRRPRRTSSDSDDLSDHSMVSEADDVARPVRPSVPHSWRAEFPTALDRADHCNALPGNAAGANHTSISSSSGWSDNQPRVITAPPPQVSSGPTSAAVSIGPVIRTKYVPLDNDSDSSDSESDGLLEQKYGIRRTEL</sequence>
<feature type="region of interest" description="Disordered" evidence="1">
    <location>
        <begin position="1088"/>
        <end position="1134"/>
    </location>
</feature>
<dbReference type="KEGG" id="vcn:VOLCADRAFT_91573"/>
<accession>D8TXF4</accession>
<feature type="compositionally biased region" description="Polar residues" evidence="1">
    <location>
        <begin position="280"/>
        <end position="295"/>
    </location>
</feature>
<evidence type="ECO:0000256" key="1">
    <source>
        <dbReference type="SAM" id="MobiDB-lite"/>
    </source>
</evidence>
<feature type="region of interest" description="Disordered" evidence="1">
    <location>
        <begin position="268"/>
        <end position="313"/>
    </location>
</feature>
<feature type="region of interest" description="Disordered" evidence="1">
    <location>
        <begin position="1389"/>
        <end position="1431"/>
    </location>
</feature>
<feature type="compositionally biased region" description="Low complexity" evidence="1">
    <location>
        <begin position="920"/>
        <end position="936"/>
    </location>
</feature>
<keyword evidence="4" id="KW-1185">Reference proteome</keyword>
<dbReference type="GeneID" id="9616836"/>
<feature type="compositionally biased region" description="Low complexity" evidence="1">
    <location>
        <begin position="1329"/>
        <end position="1343"/>
    </location>
</feature>
<dbReference type="RefSeq" id="XP_002951008.1">
    <property type="nucleotide sequence ID" value="XM_002950962.1"/>
</dbReference>
<feature type="domain" description="STIL N-terminal" evidence="2">
    <location>
        <begin position="120"/>
        <end position="193"/>
    </location>
</feature>
<feature type="compositionally biased region" description="Low complexity" evidence="1">
    <location>
        <begin position="805"/>
        <end position="821"/>
    </location>
</feature>
<dbReference type="EMBL" id="GL378342">
    <property type="protein sequence ID" value="EFJ47902.1"/>
    <property type="molecule type" value="Genomic_DNA"/>
</dbReference>
<feature type="compositionally biased region" description="Polar residues" evidence="1">
    <location>
        <begin position="1088"/>
        <end position="1106"/>
    </location>
</feature>
<feature type="compositionally biased region" description="Polar residues" evidence="1">
    <location>
        <begin position="792"/>
        <end position="802"/>
    </location>
</feature>
<feature type="compositionally biased region" description="Polar residues" evidence="1">
    <location>
        <begin position="828"/>
        <end position="848"/>
    </location>
</feature>
<dbReference type="OrthoDB" id="76173at2759"/>
<feature type="region of interest" description="Disordered" evidence="1">
    <location>
        <begin position="920"/>
        <end position="954"/>
    </location>
</feature>
<dbReference type="Pfam" id="PF15253">
    <property type="entry name" value="STIL_N"/>
    <property type="match status" value="1"/>
</dbReference>
<feature type="region of interest" description="Disordered" evidence="1">
    <location>
        <begin position="1503"/>
        <end position="1532"/>
    </location>
</feature>
<dbReference type="InterPro" id="IPR057731">
    <property type="entry name" value="STIL_N"/>
</dbReference>
<protein>
    <recommendedName>
        <fullName evidence="2">STIL N-terminal domain-containing protein</fullName>
    </recommendedName>
</protein>
<feature type="region of interest" description="Disordered" evidence="1">
    <location>
        <begin position="1329"/>
        <end position="1349"/>
    </location>
</feature>
<evidence type="ECO:0000313" key="4">
    <source>
        <dbReference type="Proteomes" id="UP000001058"/>
    </source>
</evidence>
<feature type="region of interest" description="Disordered" evidence="1">
    <location>
        <begin position="421"/>
        <end position="457"/>
    </location>
</feature>
<feature type="compositionally biased region" description="Basic and acidic residues" evidence="1">
    <location>
        <begin position="874"/>
        <end position="888"/>
    </location>
</feature>